<evidence type="ECO:0000256" key="8">
    <source>
        <dbReference type="ARBA" id="ARBA00023157"/>
    </source>
</evidence>
<dbReference type="InterPro" id="IPR000832">
    <property type="entry name" value="GPCR_2_secretin-like"/>
</dbReference>
<feature type="domain" description="Reelin" evidence="16">
    <location>
        <begin position="778"/>
        <end position="932"/>
    </location>
</feature>
<dbReference type="Pfam" id="PF02014">
    <property type="entry name" value="Reeler"/>
    <property type="match status" value="1"/>
</dbReference>
<evidence type="ECO:0000313" key="18">
    <source>
        <dbReference type="Proteomes" id="UP001231518"/>
    </source>
</evidence>
<dbReference type="InterPro" id="IPR002861">
    <property type="entry name" value="Reeler_dom"/>
</dbReference>
<evidence type="ECO:0000313" key="17">
    <source>
        <dbReference type="EMBL" id="KAJ8727633.1"/>
    </source>
</evidence>
<keyword evidence="11" id="KW-0807">Transducer</keyword>
<evidence type="ECO:0000256" key="11">
    <source>
        <dbReference type="ARBA" id="ARBA00023224"/>
    </source>
</evidence>
<dbReference type="PROSITE" id="PS00650">
    <property type="entry name" value="G_PROTEIN_RECEP_F2_2"/>
    <property type="match status" value="1"/>
</dbReference>
<dbReference type="InterPro" id="IPR017983">
    <property type="entry name" value="GPCR_2_secretin-like_CS"/>
</dbReference>
<feature type="transmembrane region" description="Helical" evidence="12">
    <location>
        <begin position="460"/>
        <end position="482"/>
    </location>
</feature>
<feature type="transmembrane region" description="Helical" evidence="12">
    <location>
        <begin position="494"/>
        <end position="517"/>
    </location>
</feature>
<dbReference type="GO" id="GO:0005886">
    <property type="term" value="C:plasma membrane"/>
    <property type="evidence" value="ECO:0007669"/>
    <property type="project" value="UniProtKB-SubCell"/>
</dbReference>
<feature type="transmembrane region" description="Helical" evidence="12">
    <location>
        <begin position="384"/>
        <end position="407"/>
    </location>
</feature>
<dbReference type="Proteomes" id="UP001231518">
    <property type="component" value="Chromosome 11"/>
</dbReference>
<comment type="subcellular location">
    <subcellularLocation>
        <location evidence="1">Cell membrane</location>
        <topology evidence="1">Multi-pass membrane protein</topology>
    </subcellularLocation>
</comment>
<dbReference type="InterPro" id="IPR050332">
    <property type="entry name" value="GPCR_2"/>
</dbReference>
<dbReference type="PANTHER" id="PTHR45620">
    <property type="entry name" value="PDF RECEPTOR-LIKE PROTEIN-RELATED"/>
    <property type="match status" value="1"/>
</dbReference>
<evidence type="ECO:0000256" key="5">
    <source>
        <dbReference type="ARBA" id="ARBA00022989"/>
    </source>
</evidence>
<dbReference type="GO" id="GO:0007188">
    <property type="term" value="P:adenylate cyclase-modulating G protein-coupled receptor signaling pathway"/>
    <property type="evidence" value="ECO:0007669"/>
    <property type="project" value="TreeGrafter"/>
</dbReference>
<keyword evidence="7 12" id="KW-0472">Membrane</keyword>
<evidence type="ECO:0000256" key="9">
    <source>
        <dbReference type="ARBA" id="ARBA00023170"/>
    </source>
</evidence>
<dbReference type="CDD" id="cd15262">
    <property type="entry name" value="7tmB1_NPR_B3_insect-like"/>
    <property type="match status" value="1"/>
</dbReference>
<comment type="similarity">
    <text evidence="2">Belongs to the G-protein coupled receptor 2 family.</text>
</comment>
<evidence type="ECO:0000256" key="1">
    <source>
        <dbReference type="ARBA" id="ARBA00004651"/>
    </source>
</evidence>
<dbReference type="PROSITE" id="PS50227">
    <property type="entry name" value="G_PROTEIN_RECEP_F2_3"/>
    <property type="match status" value="1"/>
</dbReference>
<evidence type="ECO:0000256" key="6">
    <source>
        <dbReference type="ARBA" id="ARBA00023040"/>
    </source>
</evidence>
<keyword evidence="9" id="KW-0675">Receptor</keyword>
<keyword evidence="6" id="KW-0297">G-protein coupled receptor</keyword>
<feature type="domain" description="G-protein coupled receptors family 2 profile 1" evidence="14">
    <location>
        <begin position="183"/>
        <end position="261"/>
    </location>
</feature>
<feature type="signal peptide" evidence="13">
    <location>
        <begin position="1"/>
        <end position="22"/>
    </location>
</feature>
<keyword evidence="3" id="KW-1003">Cell membrane</keyword>
<evidence type="ECO:0000256" key="13">
    <source>
        <dbReference type="SAM" id="SignalP"/>
    </source>
</evidence>
<keyword evidence="18" id="KW-1185">Reference proteome</keyword>
<evidence type="ECO:0000259" key="15">
    <source>
        <dbReference type="PROSITE" id="PS50261"/>
    </source>
</evidence>
<evidence type="ECO:0000256" key="10">
    <source>
        <dbReference type="ARBA" id="ARBA00023180"/>
    </source>
</evidence>
<accession>A0AAD7YU53</accession>
<evidence type="ECO:0000256" key="2">
    <source>
        <dbReference type="ARBA" id="ARBA00005314"/>
    </source>
</evidence>
<evidence type="ECO:0000256" key="12">
    <source>
        <dbReference type="SAM" id="Phobius"/>
    </source>
</evidence>
<dbReference type="Gene3D" id="2.60.40.4060">
    <property type="entry name" value="Reeler domain"/>
    <property type="match status" value="1"/>
</dbReference>
<protein>
    <recommendedName>
        <fullName evidence="19">Calcitonin receptor</fullName>
    </recommendedName>
</protein>
<dbReference type="SUPFAM" id="SSF111418">
    <property type="entry name" value="Hormone receptor domain"/>
    <property type="match status" value="1"/>
</dbReference>
<keyword evidence="13" id="KW-0732">Signal</keyword>
<feature type="transmembrane region" description="Helical" evidence="12">
    <location>
        <begin position="427"/>
        <end position="448"/>
    </location>
</feature>
<dbReference type="InterPro" id="IPR036445">
    <property type="entry name" value="GPCR_2_extracell_dom_sf"/>
</dbReference>
<evidence type="ECO:0000256" key="7">
    <source>
        <dbReference type="ARBA" id="ARBA00023136"/>
    </source>
</evidence>
<name>A0AAD7YU53_MYTSE</name>
<feature type="domain" description="G-protein coupled receptors family 2 profile 2" evidence="15">
    <location>
        <begin position="266"/>
        <end position="518"/>
    </location>
</feature>
<feature type="transmembrane region" description="Helical" evidence="12">
    <location>
        <begin position="267"/>
        <end position="291"/>
    </location>
</feature>
<dbReference type="Gene3D" id="1.20.1070.10">
    <property type="entry name" value="Rhodopsin 7-helix transmembrane proteins"/>
    <property type="match status" value="1"/>
</dbReference>
<dbReference type="Gene3D" id="4.10.1240.10">
    <property type="entry name" value="GPCR, family 2, extracellular hormone receptor domain"/>
    <property type="match status" value="1"/>
</dbReference>
<proteinExistence type="inferred from homology"/>
<evidence type="ECO:0008006" key="19">
    <source>
        <dbReference type="Google" id="ProtNLM"/>
    </source>
</evidence>
<keyword evidence="10" id="KW-0325">Glycoprotein</keyword>
<dbReference type="InterPro" id="IPR042307">
    <property type="entry name" value="Reeler_sf"/>
</dbReference>
<dbReference type="EMBL" id="JARGEI010000008">
    <property type="protein sequence ID" value="KAJ8727633.1"/>
    <property type="molecule type" value="Genomic_DNA"/>
</dbReference>
<dbReference type="Pfam" id="PF00002">
    <property type="entry name" value="7tm_2"/>
    <property type="match status" value="1"/>
</dbReference>
<dbReference type="PRINTS" id="PR00249">
    <property type="entry name" value="GPCRSECRETIN"/>
</dbReference>
<dbReference type="GO" id="GO:0007166">
    <property type="term" value="P:cell surface receptor signaling pathway"/>
    <property type="evidence" value="ECO:0007669"/>
    <property type="project" value="InterPro"/>
</dbReference>
<dbReference type="GO" id="GO:0008528">
    <property type="term" value="F:G protein-coupled peptide receptor activity"/>
    <property type="evidence" value="ECO:0007669"/>
    <property type="project" value="TreeGrafter"/>
</dbReference>
<gene>
    <name evidence="17" type="ORF">PYW07_001752</name>
</gene>
<evidence type="ECO:0000256" key="4">
    <source>
        <dbReference type="ARBA" id="ARBA00022692"/>
    </source>
</evidence>
<keyword evidence="4 12" id="KW-0812">Transmembrane</keyword>
<sequence>MQERYIILKLVRCLTWILILHGTQVGGYHFNDVLNPVNVDIDVWHQRDTRVAIRANDRLACERPNIYICEEPPDTVPPDARKTCNYRNVRYHEQVFRWVAGRGCLLYTPDFLYVAGSNTINLNAGCFYGNWFAPCLEIAKEDGSCGCYPFDPGLEEVATAVREALIPAAHGRWERCFYAASDCCSHYMPEVHNTSVDQCEPTFDGWTCWQEAIKGNLETEICSEFAYSSTGPSCHHFSSKQCHNNATWELQTDYSTCSITPRLLRRYQFYIAVLSISIVACLPAVFIFCFYKRLRITRVALHRNLLIAIVIRNALVIVSRSEIYIDELTSAGDTVMSTHGVACRVLAFAERVAGNAVFVCMLVEGLYLHRSIVAVFKQKLNMKWLYSIAAVIALAPALAWAAVMAVHNDHSCWLIYTVPHIQWILDVPRVAILLVNTGLFIDVLRVLLTKIRNSENANQLSTAKATLFLMPLFGTQFLLTAFRPSTDNCMEEQIYYYVSYTVEGLQGLVVALLFCYVNKEVHGLIKATYRKTENAVVSRIRGDSYPRMSMGPNSERRITCSTALPSPSEDSKDQYSTIRPKLHVAEIISIQASERLAEILEPVYETIQNGVANEGYDSLDRSDVDNDSGFIANRDNKVDDYYGFTNASSISINCQDWIQGVSSPSSSVYNNSLNDYETKYVDKKYPNQSKLRDISEVQNSDQIIPNVDSSKCRNDSPNVGVKKEIDPEKEPVTVKPKNEAEYDDCENMLEEIMQYIEATDTEAADKLDPNVLAPNRPEEDKISFPDGAPIDTCVKNRANQPNHGQHRTQPLSSLPYRVAASALVYGPNTPVTVTIEGSEPFKGFFIQARSVEHNDWIGAWEPAPNTTVHPECSSITHGDPEFKTRATLRWRAPPDSHGRVYFTGTVLKNYGTFWSDIIAEAPQDPSQLQVLG</sequence>
<dbReference type="PROSITE" id="PS50261">
    <property type="entry name" value="G_PROTEIN_RECEP_F2_4"/>
    <property type="match status" value="1"/>
</dbReference>
<dbReference type="Pfam" id="PF02793">
    <property type="entry name" value="HRM"/>
    <property type="match status" value="1"/>
</dbReference>
<organism evidence="17 18">
    <name type="scientific">Mythimna separata</name>
    <name type="common">Oriental armyworm</name>
    <name type="synonym">Pseudaletia separata</name>
    <dbReference type="NCBI Taxonomy" id="271217"/>
    <lineage>
        <taxon>Eukaryota</taxon>
        <taxon>Metazoa</taxon>
        <taxon>Ecdysozoa</taxon>
        <taxon>Arthropoda</taxon>
        <taxon>Hexapoda</taxon>
        <taxon>Insecta</taxon>
        <taxon>Pterygota</taxon>
        <taxon>Neoptera</taxon>
        <taxon>Endopterygota</taxon>
        <taxon>Lepidoptera</taxon>
        <taxon>Glossata</taxon>
        <taxon>Ditrysia</taxon>
        <taxon>Noctuoidea</taxon>
        <taxon>Noctuidae</taxon>
        <taxon>Noctuinae</taxon>
        <taxon>Hadenini</taxon>
        <taxon>Mythimna</taxon>
    </lineage>
</organism>
<evidence type="ECO:0000256" key="3">
    <source>
        <dbReference type="ARBA" id="ARBA00022475"/>
    </source>
</evidence>
<dbReference type="InterPro" id="IPR001879">
    <property type="entry name" value="GPCR_2_extracellular_dom"/>
</dbReference>
<dbReference type="PANTHER" id="PTHR45620:SF42">
    <property type="entry name" value="G-PROTEIN COUPLED RECEPTOR SEB-2"/>
    <property type="match status" value="1"/>
</dbReference>
<evidence type="ECO:0000259" key="14">
    <source>
        <dbReference type="PROSITE" id="PS50227"/>
    </source>
</evidence>
<comment type="caution">
    <text evidence="17">The sequence shown here is derived from an EMBL/GenBank/DDBJ whole genome shotgun (WGS) entry which is preliminary data.</text>
</comment>
<reference evidence="17" key="1">
    <citation type="submission" date="2023-03" db="EMBL/GenBank/DDBJ databases">
        <title>Chromosome-level genomes of two armyworms, Mythimna separata and Mythimna loreyi, provide insights into the biosynthesis and reception of sex pheromones.</title>
        <authorList>
            <person name="Zhao H."/>
        </authorList>
    </citation>
    <scope>NUCLEOTIDE SEQUENCE</scope>
    <source>
        <strain evidence="17">BeijingLab</strain>
        <tissue evidence="17">Pupa</tissue>
    </source>
</reference>
<dbReference type="InterPro" id="IPR017981">
    <property type="entry name" value="GPCR_2-like_7TM"/>
</dbReference>
<dbReference type="PROSITE" id="PS51019">
    <property type="entry name" value="REELIN"/>
    <property type="match status" value="1"/>
</dbReference>
<keyword evidence="5 12" id="KW-1133">Transmembrane helix</keyword>
<evidence type="ECO:0000259" key="16">
    <source>
        <dbReference type="PROSITE" id="PS51019"/>
    </source>
</evidence>
<dbReference type="CDD" id="cd08544">
    <property type="entry name" value="Reeler"/>
    <property type="match status" value="1"/>
</dbReference>
<feature type="chain" id="PRO_5042240814" description="Calcitonin receptor" evidence="13">
    <location>
        <begin position="23"/>
        <end position="932"/>
    </location>
</feature>
<dbReference type="AlphaFoldDB" id="A0AAD7YU53"/>
<keyword evidence="8" id="KW-1015">Disulfide bond</keyword>